<comment type="caution">
    <text evidence="8">The sequence shown here is derived from an EMBL/GenBank/DDBJ whole genome shotgun (WGS) entry which is preliminary data.</text>
</comment>
<dbReference type="GO" id="GO:0006508">
    <property type="term" value="P:proteolysis"/>
    <property type="evidence" value="ECO:0007669"/>
    <property type="project" value="UniProtKB-KW"/>
</dbReference>
<evidence type="ECO:0000256" key="7">
    <source>
        <dbReference type="SAM" id="SignalP"/>
    </source>
</evidence>
<dbReference type="PANTHER" id="PTHR11802">
    <property type="entry name" value="SERINE PROTEASE FAMILY S10 SERINE CARBOXYPEPTIDASE"/>
    <property type="match status" value="1"/>
</dbReference>
<dbReference type="Gene3D" id="3.40.50.1820">
    <property type="entry name" value="alpha/beta hydrolase"/>
    <property type="match status" value="1"/>
</dbReference>
<evidence type="ECO:0000256" key="4">
    <source>
        <dbReference type="ARBA" id="ARBA00022729"/>
    </source>
</evidence>
<reference evidence="8" key="2">
    <citation type="submission" date="2023-03" db="EMBL/GenBank/DDBJ databases">
        <authorList>
            <person name="Inwood S.N."/>
            <person name="Skelly J.G."/>
            <person name="Guhlin J."/>
            <person name="Harrop T.W.R."/>
            <person name="Goldson S.G."/>
            <person name="Dearden P.K."/>
        </authorList>
    </citation>
    <scope>NUCLEOTIDE SEQUENCE</scope>
    <source>
        <strain evidence="8">Lincoln</strain>
        <tissue evidence="8">Whole body</tissue>
    </source>
</reference>
<keyword evidence="6" id="KW-0325">Glycoprotein</keyword>
<sequence length="131" mass="14833">MSWIHMVYLFSLSCVLFHGQVHEVEGRKGFKSGDQDWGYVTVRPTAHMFWWLYYVNSPNKTVGDSVFDKPLIIWLQGGPGGSSTGFGNFKEIGPFDIEEYFEVLLVESGYYKWANSSDGNYASCPLRADGI</sequence>
<reference evidence="8" key="1">
    <citation type="journal article" date="2023" name="bioRxiv">
        <title>Scaffold-level genome assemblies of two parasitoid biocontrol wasps reveal the parthenogenesis mechanism and an associated novel virus.</title>
        <authorList>
            <person name="Inwood S."/>
            <person name="Skelly J."/>
            <person name="Guhlin J."/>
            <person name="Harrop T."/>
            <person name="Goldson S."/>
            <person name="Dearden P."/>
        </authorList>
    </citation>
    <scope>NUCLEOTIDE SEQUENCE</scope>
    <source>
        <strain evidence="8">Lincoln</strain>
        <tissue evidence="8">Whole body</tissue>
    </source>
</reference>
<keyword evidence="9" id="KW-1185">Reference proteome</keyword>
<dbReference type="PANTHER" id="PTHR11802:SF3">
    <property type="entry name" value="RETINOID-INDUCIBLE SERINE CARBOXYPEPTIDASE"/>
    <property type="match status" value="1"/>
</dbReference>
<feature type="chain" id="PRO_5041388646" evidence="7">
    <location>
        <begin position="27"/>
        <end position="131"/>
    </location>
</feature>
<feature type="signal peptide" evidence="7">
    <location>
        <begin position="1"/>
        <end position="26"/>
    </location>
</feature>
<keyword evidence="5" id="KW-0378">Hydrolase</keyword>
<evidence type="ECO:0000256" key="2">
    <source>
        <dbReference type="ARBA" id="ARBA00022645"/>
    </source>
</evidence>
<dbReference type="GO" id="GO:0004185">
    <property type="term" value="F:serine-type carboxypeptidase activity"/>
    <property type="evidence" value="ECO:0007669"/>
    <property type="project" value="InterPro"/>
</dbReference>
<dbReference type="SUPFAM" id="SSF53474">
    <property type="entry name" value="alpha/beta-Hydrolases"/>
    <property type="match status" value="1"/>
</dbReference>
<dbReference type="Pfam" id="PF00450">
    <property type="entry name" value="Peptidase_S10"/>
    <property type="match status" value="1"/>
</dbReference>
<keyword evidence="4 7" id="KW-0732">Signal</keyword>
<dbReference type="Proteomes" id="UP001168972">
    <property type="component" value="Unassembled WGS sequence"/>
</dbReference>
<dbReference type="EMBL" id="JAQQBR010001835">
    <property type="protein sequence ID" value="KAK0161508.1"/>
    <property type="molecule type" value="Genomic_DNA"/>
</dbReference>
<name>A0AA39F231_MICHY</name>
<dbReference type="InterPro" id="IPR029058">
    <property type="entry name" value="AB_hydrolase_fold"/>
</dbReference>
<evidence type="ECO:0000256" key="6">
    <source>
        <dbReference type="ARBA" id="ARBA00023180"/>
    </source>
</evidence>
<evidence type="ECO:0000313" key="8">
    <source>
        <dbReference type="EMBL" id="KAK0161508.1"/>
    </source>
</evidence>
<accession>A0AA39F231</accession>
<keyword evidence="2" id="KW-0121">Carboxypeptidase</keyword>
<proteinExistence type="inferred from homology"/>
<organism evidence="8 9">
    <name type="scientific">Microctonus hyperodae</name>
    <name type="common">Parasitoid wasp</name>
    <dbReference type="NCBI Taxonomy" id="165561"/>
    <lineage>
        <taxon>Eukaryota</taxon>
        <taxon>Metazoa</taxon>
        <taxon>Ecdysozoa</taxon>
        <taxon>Arthropoda</taxon>
        <taxon>Hexapoda</taxon>
        <taxon>Insecta</taxon>
        <taxon>Pterygota</taxon>
        <taxon>Neoptera</taxon>
        <taxon>Endopterygota</taxon>
        <taxon>Hymenoptera</taxon>
        <taxon>Apocrita</taxon>
        <taxon>Ichneumonoidea</taxon>
        <taxon>Braconidae</taxon>
        <taxon>Euphorinae</taxon>
        <taxon>Microctonus</taxon>
    </lineage>
</organism>
<evidence type="ECO:0000256" key="5">
    <source>
        <dbReference type="ARBA" id="ARBA00022801"/>
    </source>
</evidence>
<dbReference type="AlphaFoldDB" id="A0AA39F231"/>
<gene>
    <name evidence="8" type="ORF">PV327_009970</name>
</gene>
<evidence type="ECO:0000256" key="3">
    <source>
        <dbReference type="ARBA" id="ARBA00022670"/>
    </source>
</evidence>
<keyword evidence="3" id="KW-0645">Protease</keyword>
<evidence type="ECO:0000256" key="1">
    <source>
        <dbReference type="ARBA" id="ARBA00009431"/>
    </source>
</evidence>
<evidence type="ECO:0000313" key="9">
    <source>
        <dbReference type="Proteomes" id="UP001168972"/>
    </source>
</evidence>
<dbReference type="InterPro" id="IPR001563">
    <property type="entry name" value="Peptidase_S10"/>
</dbReference>
<protein>
    <submittedName>
        <fullName evidence="8">Uncharacterized protein</fullName>
    </submittedName>
</protein>
<comment type="similarity">
    <text evidence="1">Belongs to the peptidase S10 family.</text>
</comment>